<gene>
    <name evidence="2" type="ORF">ERS852411_02589</name>
</gene>
<sequence length="129" mass="14213">MYSARRVISTGSCSSATRESLPMAWAVPAGMKYTSPGRMGIWCRQSSRAAVSCRSISPRKYAGVTPGRNPSQMHAPGRVSSTYHASSFPEGRPKYFRARAPSGWVWSSRRSLEWSSLSRKPRLTPQCAA</sequence>
<protein>
    <submittedName>
        <fullName evidence="2">Uncharacterized protein</fullName>
    </submittedName>
</protein>
<evidence type="ECO:0000313" key="3">
    <source>
        <dbReference type="Proteomes" id="UP000095746"/>
    </source>
</evidence>
<name>A0A174K1I7_FLAPL</name>
<dbReference type="Proteomes" id="UP000095746">
    <property type="component" value="Unassembled WGS sequence"/>
</dbReference>
<organism evidence="2 3">
    <name type="scientific">Flavonifractor plautii</name>
    <name type="common">Fusobacterium plautii</name>
    <dbReference type="NCBI Taxonomy" id="292800"/>
    <lineage>
        <taxon>Bacteria</taxon>
        <taxon>Bacillati</taxon>
        <taxon>Bacillota</taxon>
        <taxon>Clostridia</taxon>
        <taxon>Eubacteriales</taxon>
        <taxon>Oscillospiraceae</taxon>
        <taxon>Flavonifractor</taxon>
    </lineage>
</organism>
<accession>A0A174K1I7</accession>
<reference evidence="2 3" key="1">
    <citation type="submission" date="2015-09" db="EMBL/GenBank/DDBJ databases">
        <authorList>
            <consortium name="Pathogen Informatics"/>
        </authorList>
    </citation>
    <scope>NUCLEOTIDE SEQUENCE [LARGE SCALE GENOMIC DNA]</scope>
    <source>
        <strain evidence="2 3">2789STDY5608854</strain>
    </source>
</reference>
<proteinExistence type="predicted"/>
<feature type="region of interest" description="Disordered" evidence="1">
    <location>
        <begin position="61"/>
        <end position="88"/>
    </location>
</feature>
<evidence type="ECO:0000256" key="1">
    <source>
        <dbReference type="SAM" id="MobiDB-lite"/>
    </source>
</evidence>
<evidence type="ECO:0000313" key="2">
    <source>
        <dbReference type="EMBL" id="CUP04701.1"/>
    </source>
</evidence>
<dbReference type="EMBL" id="CYZT01000242">
    <property type="protein sequence ID" value="CUP04701.1"/>
    <property type="molecule type" value="Genomic_DNA"/>
</dbReference>
<dbReference type="AlphaFoldDB" id="A0A174K1I7"/>